<dbReference type="EMBL" id="UINC01158136">
    <property type="protein sequence ID" value="SVD55505.1"/>
    <property type="molecule type" value="Genomic_DNA"/>
</dbReference>
<organism evidence="2">
    <name type="scientific">marine metagenome</name>
    <dbReference type="NCBI Taxonomy" id="408172"/>
    <lineage>
        <taxon>unclassified sequences</taxon>
        <taxon>metagenomes</taxon>
        <taxon>ecological metagenomes</taxon>
    </lineage>
</organism>
<name>A0A382W9Z6_9ZZZZ</name>
<gene>
    <name evidence="2" type="ORF">METZ01_LOCUS408164</name>
    <name evidence="3" type="ORF">METZ01_LOCUS408359</name>
</gene>
<keyword evidence="1" id="KW-1133">Transmembrane helix</keyword>
<evidence type="ECO:0000313" key="3">
    <source>
        <dbReference type="EMBL" id="SVD55505.1"/>
    </source>
</evidence>
<evidence type="ECO:0000256" key="1">
    <source>
        <dbReference type="SAM" id="Phobius"/>
    </source>
</evidence>
<proteinExistence type="predicted"/>
<dbReference type="AlphaFoldDB" id="A0A382W9Z6"/>
<feature type="non-terminal residue" evidence="2">
    <location>
        <position position="35"/>
    </location>
</feature>
<sequence length="35" mass="3710">MEHAAQHSSALVPIIVFLIVYAAITFELVNKAAAA</sequence>
<accession>A0A382W9Z6</accession>
<evidence type="ECO:0000313" key="2">
    <source>
        <dbReference type="EMBL" id="SVD55310.1"/>
    </source>
</evidence>
<keyword evidence="1" id="KW-0472">Membrane</keyword>
<reference evidence="2" key="1">
    <citation type="submission" date="2018-05" db="EMBL/GenBank/DDBJ databases">
        <authorList>
            <person name="Lanie J.A."/>
            <person name="Ng W.-L."/>
            <person name="Kazmierczak K.M."/>
            <person name="Andrzejewski T.M."/>
            <person name="Davidsen T.M."/>
            <person name="Wayne K.J."/>
            <person name="Tettelin H."/>
            <person name="Glass J.I."/>
            <person name="Rusch D."/>
            <person name="Podicherti R."/>
            <person name="Tsui H.-C.T."/>
            <person name="Winkler M.E."/>
        </authorList>
    </citation>
    <scope>NUCLEOTIDE SEQUENCE</scope>
</reference>
<feature type="transmembrane region" description="Helical" evidence="1">
    <location>
        <begin position="12"/>
        <end position="29"/>
    </location>
</feature>
<dbReference type="EMBL" id="UINC01158009">
    <property type="protein sequence ID" value="SVD55310.1"/>
    <property type="molecule type" value="Genomic_DNA"/>
</dbReference>
<keyword evidence="1" id="KW-0812">Transmembrane</keyword>
<protein>
    <submittedName>
        <fullName evidence="2">Uncharacterized protein</fullName>
    </submittedName>
</protein>